<proteinExistence type="inferred from homology"/>
<keyword evidence="9 15" id="KW-0249">Electron transport</keyword>
<feature type="domain" description="Cytochrome b/b6 N-terminal region profile" evidence="16">
    <location>
        <begin position="1"/>
        <end position="210"/>
    </location>
</feature>
<dbReference type="InterPro" id="IPR048260">
    <property type="entry name" value="Cytochrome_b_C_euk/bac"/>
</dbReference>
<gene>
    <name evidence="18" type="ORF">RB653_003320</name>
</gene>
<dbReference type="GO" id="GO:0006122">
    <property type="term" value="P:mitochondrial electron transport, ubiquinol to cytochrome c"/>
    <property type="evidence" value="ECO:0007669"/>
    <property type="project" value="TreeGrafter"/>
</dbReference>
<dbReference type="InterPro" id="IPR048259">
    <property type="entry name" value="Cytochrome_b_N_euk/bac"/>
</dbReference>
<keyword evidence="13 15" id="KW-0472">Membrane</keyword>
<feature type="transmembrane region" description="Helical" evidence="15">
    <location>
        <begin position="352"/>
        <end position="373"/>
    </location>
</feature>
<comment type="subcellular location">
    <subcellularLocation>
        <location evidence="1">Mitochondrion inner membrane</location>
        <topology evidence="1">Multi-pass membrane protein</topology>
    </subcellularLocation>
</comment>
<feature type="transmembrane region" description="Helical" evidence="15">
    <location>
        <begin position="77"/>
        <end position="99"/>
    </location>
</feature>
<evidence type="ECO:0000256" key="15">
    <source>
        <dbReference type="RuleBase" id="RU362117"/>
    </source>
</evidence>
<dbReference type="SUPFAM" id="SSF81342">
    <property type="entry name" value="Transmembrane di-heme cytochromes"/>
    <property type="match status" value="1"/>
</dbReference>
<keyword evidence="12 15" id="KW-0496">Mitochondrion</keyword>
<protein>
    <recommendedName>
        <fullName evidence="2 15">Cytochrome b</fullName>
    </recommendedName>
</protein>
<reference evidence="18 19" key="1">
    <citation type="submission" date="2023-11" db="EMBL/GenBank/DDBJ databases">
        <title>Dfirmibasis_genome.</title>
        <authorList>
            <person name="Edelbroek B."/>
            <person name="Kjellin J."/>
            <person name="Jerlstrom-Hultqvist J."/>
            <person name="Soderbom F."/>
        </authorList>
    </citation>
    <scope>NUCLEOTIDE SEQUENCE [LARGE SCALE GENOMIC DNA]</scope>
    <source>
        <strain evidence="18 19">TNS-C-14</strain>
    </source>
</reference>
<accession>A0AAN7TZJ1</accession>
<organism evidence="18 19">
    <name type="scientific">Dictyostelium firmibasis</name>
    <dbReference type="NCBI Taxonomy" id="79012"/>
    <lineage>
        <taxon>Eukaryota</taxon>
        <taxon>Amoebozoa</taxon>
        <taxon>Evosea</taxon>
        <taxon>Eumycetozoa</taxon>
        <taxon>Dictyostelia</taxon>
        <taxon>Dictyosteliales</taxon>
        <taxon>Dictyosteliaceae</taxon>
        <taxon>Dictyostelium</taxon>
    </lineage>
</organism>
<dbReference type="InterPro" id="IPR036150">
    <property type="entry name" value="Cyt_b/b6_C_sf"/>
</dbReference>
<keyword evidence="19" id="KW-1185">Reference proteome</keyword>
<feature type="binding site" description="axial binding residue" evidence="14">
    <location>
        <position position="82"/>
    </location>
    <ligand>
        <name>heme b</name>
        <dbReference type="ChEBI" id="CHEBI:60344"/>
        <label>b562</label>
    </ligand>
    <ligandPart>
        <name>Fe</name>
        <dbReference type="ChEBI" id="CHEBI:18248"/>
    </ligandPart>
</feature>
<evidence type="ECO:0000256" key="2">
    <source>
        <dbReference type="ARBA" id="ARBA00013531"/>
    </source>
</evidence>
<sequence>MRLVKKNVIINGVYEAGVRYPEPANISYLWNFGFFSLVCLIIQIVSGILLAMHYSAHVDLAFNSIERLVREVDFGWLLRYVHANGASFFFIVVYVHMLRGLYFGSYQKPNAMLWVSGVVIFLLLIITAFLGYVLPWGQMSYWAATVITNLVTVVPVVGEEIVMWLWGGFTVENPTLNRFYSLHYLCPFIIVGLVGLHIIFLRENGSTNPLGVKSNVDQIPFTPYFTIKDLFSFMIFLVIFFTFVFFAPNYLGHPDNYLMADANVTPAHIVPEWYLLPFYAMLRSIPDKVIGVLALVLAIVVLAFLPFLTISEVRSSYFRQIHKHLFWSFIALCFFLGFLGSQPAAAPYLSCGLISTVIYFIYILVLFPYVYIVEKAIIKSILKTEKK</sequence>
<evidence type="ECO:0000256" key="4">
    <source>
        <dbReference type="ARBA" id="ARBA00022617"/>
    </source>
</evidence>
<dbReference type="PROSITE" id="PS51003">
    <property type="entry name" value="CYTB_CTER"/>
    <property type="match status" value="1"/>
</dbReference>
<dbReference type="GO" id="GO:0045275">
    <property type="term" value="C:respiratory chain complex III"/>
    <property type="evidence" value="ECO:0007669"/>
    <property type="project" value="InterPro"/>
</dbReference>
<feature type="transmembrane region" description="Helical" evidence="15">
    <location>
        <begin position="28"/>
        <end position="56"/>
    </location>
</feature>
<dbReference type="PIRSF" id="PIRSF038885">
    <property type="entry name" value="COB"/>
    <property type="match status" value="1"/>
</dbReference>
<dbReference type="InterPro" id="IPR005797">
    <property type="entry name" value="Cyt_b/b6_N"/>
</dbReference>
<comment type="function">
    <text evidence="15">Component of the ubiquinol-cytochrome c reductase complex (complex III or cytochrome b-c1 complex) that is part of the mitochondrial respiratory chain. The b-c1 complex mediates electron transfer from ubiquinol to cytochrome c. Contributes to the generation of a proton gradient across the mitochondrial membrane that is then used for ATP synthesis.</text>
</comment>
<keyword evidence="6 15" id="KW-0812">Transmembrane</keyword>
<keyword evidence="4 14" id="KW-0349">Heme</keyword>
<evidence type="ECO:0000259" key="17">
    <source>
        <dbReference type="PROSITE" id="PS51003"/>
    </source>
</evidence>
<comment type="caution">
    <text evidence="18">The sequence shown here is derived from an EMBL/GenBank/DDBJ whole genome shotgun (WGS) entry which is preliminary data.</text>
</comment>
<dbReference type="Proteomes" id="UP001344447">
    <property type="component" value="Unassembled WGS sequence"/>
</dbReference>
<dbReference type="InterPro" id="IPR027387">
    <property type="entry name" value="Cytb/b6-like_sf"/>
</dbReference>
<keyword evidence="11 14" id="KW-0408">Iron</keyword>
<feature type="transmembrane region" description="Helical" evidence="15">
    <location>
        <begin position="289"/>
        <end position="313"/>
    </location>
</feature>
<dbReference type="InterPro" id="IPR016174">
    <property type="entry name" value="Di-haem_cyt_TM"/>
</dbReference>
<dbReference type="PANTHER" id="PTHR19271:SF16">
    <property type="entry name" value="CYTOCHROME B"/>
    <property type="match status" value="1"/>
</dbReference>
<evidence type="ECO:0000256" key="11">
    <source>
        <dbReference type="ARBA" id="ARBA00023004"/>
    </source>
</evidence>
<evidence type="ECO:0000256" key="1">
    <source>
        <dbReference type="ARBA" id="ARBA00004448"/>
    </source>
</evidence>
<evidence type="ECO:0000256" key="3">
    <source>
        <dbReference type="ARBA" id="ARBA00022448"/>
    </source>
</evidence>
<feature type="binding site" description="axial binding residue" evidence="14">
    <location>
        <position position="197"/>
    </location>
    <ligand>
        <name>heme b</name>
        <dbReference type="ChEBI" id="CHEBI:60344"/>
        <label>b566</label>
    </ligand>
    <ligandPart>
        <name>Fe</name>
        <dbReference type="ChEBI" id="CHEBI:18248"/>
    </ligandPart>
</feature>
<evidence type="ECO:0000256" key="12">
    <source>
        <dbReference type="ARBA" id="ARBA00023128"/>
    </source>
</evidence>
<keyword evidence="3 15" id="KW-0813">Transport</keyword>
<dbReference type="GO" id="GO:0016491">
    <property type="term" value="F:oxidoreductase activity"/>
    <property type="evidence" value="ECO:0007669"/>
    <property type="project" value="UniProtKB-UniRule"/>
</dbReference>
<dbReference type="Pfam" id="PF00033">
    <property type="entry name" value="Cytochrome_B"/>
    <property type="match status" value="1"/>
</dbReference>
<evidence type="ECO:0000313" key="19">
    <source>
        <dbReference type="Proteomes" id="UP001344447"/>
    </source>
</evidence>
<feature type="domain" description="Cytochrome b/b6 C-terminal region profile" evidence="17">
    <location>
        <begin position="211"/>
        <end position="381"/>
    </location>
</feature>
<dbReference type="CDD" id="cd00284">
    <property type="entry name" value="Cytochrome_b_N"/>
    <property type="match status" value="1"/>
</dbReference>
<keyword evidence="10 15" id="KW-1133">Transmembrane helix</keyword>
<comment type="similarity">
    <text evidence="15">Belongs to the cytochrome b family.</text>
</comment>
<feature type="transmembrane region" description="Helical" evidence="15">
    <location>
        <begin position="111"/>
        <end position="134"/>
    </location>
</feature>
<evidence type="ECO:0000256" key="7">
    <source>
        <dbReference type="ARBA" id="ARBA00022723"/>
    </source>
</evidence>
<dbReference type="Gene3D" id="1.20.810.10">
    <property type="entry name" value="Cytochrome Bc1 Complex, Chain C"/>
    <property type="match status" value="1"/>
</dbReference>
<dbReference type="InterPro" id="IPR030689">
    <property type="entry name" value="Cytochrome_b"/>
</dbReference>
<dbReference type="InterPro" id="IPR005798">
    <property type="entry name" value="Cyt_b/b6_C"/>
</dbReference>
<comment type="cofactor">
    <cofactor evidence="14">
        <name>heme</name>
        <dbReference type="ChEBI" id="CHEBI:30413"/>
    </cofactor>
    <text evidence="14">Binds 2 heme groups non-covalently.</text>
</comment>
<evidence type="ECO:0000256" key="6">
    <source>
        <dbReference type="ARBA" id="ARBA00022692"/>
    </source>
</evidence>
<evidence type="ECO:0000256" key="14">
    <source>
        <dbReference type="PIRSR" id="PIRSR038885-2"/>
    </source>
</evidence>
<evidence type="ECO:0000259" key="16">
    <source>
        <dbReference type="PROSITE" id="PS51002"/>
    </source>
</evidence>
<feature type="binding site" description="axial binding residue" evidence="14">
    <location>
        <position position="183"/>
    </location>
    <ligand>
        <name>heme b</name>
        <dbReference type="ChEBI" id="CHEBI:60344"/>
        <label>b562</label>
    </ligand>
    <ligandPart>
        <name>Fe</name>
        <dbReference type="ChEBI" id="CHEBI:18248"/>
    </ligandPart>
</feature>
<dbReference type="GO" id="GO:0008121">
    <property type="term" value="F:quinol-cytochrome-c reductase activity"/>
    <property type="evidence" value="ECO:0007669"/>
    <property type="project" value="InterPro"/>
</dbReference>
<dbReference type="CDD" id="cd00290">
    <property type="entry name" value="cytochrome_b_C"/>
    <property type="match status" value="1"/>
</dbReference>
<feature type="transmembrane region" description="Helical" evidence="15">
    <location>
        <begin position="179"/>
        <end position="201"/>
    </location>
</feature>
<geneLocation type="mitochondrion" evidence="18"/>
<evidence type="ECO:0000313" key="18">
    <source>
        <dbReference type="EMBL" id="KAK5574383.1"/>
    </source>
</evidence>
<dbReference type="PROSITE" id="PS51002">
    <property type="entry name" value="CYTB_NTER"/>
    <property type="match status" value="1"/>
</dbReference>
<dbReference type="Pfam" id="PF00032">
    <property type="entry name" value="Cytochrom_B_C"/>
    <property type="match status" value="1"/>
</dbReference>
<evidence type="ECO:0000256" key="10">
    <source>
        <dbReference type="ARBA" id="ARBA00022989"/>
    </source>
</evidence>
<evidence type="ECO:0000256" key="8">
    <source>
        <dbReference type="ARBA" id="ARBA00022792"/>
    </source>
</evidence>
<evidence type="ECO:0000256" key="13">
    <source>
        <dbReference type="ARBA" id="ARBA00023136"/>
    </source>
</evidence>
<evidence type="ECO:0000256" key="5">
    <source>
        <dbReference type="ARBA" id="ARBA00022660"/>
    </source>
</evidence>
<feature type="transmembrane region" description="Helical" evidence="15">
    <location>
        <begin position="230"/>
        <end position="251"/>
    </location>
</feature>
<feature type="transmembrane region" description="Helical" evidence="15">
    <location>
        <begin position="141"/>
        <end position="167"/>
    </location>
</feature>
<name>A0AAN7TZJ1_9MYCE</name>
<evidence type="ECO:0000256" key="9">
    <source>
        <dbReference type="ARBA" id="ARBA00022982"/>
    </source>
</evidence>
<dbReference type="GO" id="GO:0005743">
    <property type="term" value="C:mitochondrial inner membrane"/>
    <property type="evidence" value="ECO:0007669"/>
    <property type="project" value="UniProtKB-SubCell"/>
</dbReference>
<comment type="cofactor">
    <cofactor evidence="15">
        <name>heme b</name>
        <dbReference type="ChEBI" id="CHEBI:60344"/>
    </cofactor>
    <text evidence="15">Binds 2 heme groups non-covalently.</text>
</comment>
<keyword evidence="7 14" id="KW-0479">Metal-binding</keyword>
<dbReference type="EMBL" id="JAVFKY010000009">
    <property type="protein sequence ID" value="KAK5574383.1"/>
    <property type="molecule type" value="Genomic_DNA"/>
</dbReference>
<keyword evidence="8" id="KW-0999">Mitochondrion inner membrane</keyword>
<dbReference type="PANTHER" id="PTHR19271">
    <property type="entry name" value="CYTOCHROME B"/>
    <property type="match status" value="1"/>
</dbReference>
<dbReference type="AlphaFoldDB" id="A0AAN7TZJ1"/>
<feature type="transmembrane region" description="Helical" evidence="15">
    <location>
        <begin position="325"/>
        <end position="346"/>
    </location>
</feature>
<feature type="binding site" description="axial binding residue" evidence="14">
    <location>
        <position position="96"/>
    </location>
    <ligand>
        <name>heme b</name>
        <dbReference type="ChEBI" id="CHEBI:60344"/>
        <label>b566</label>
    </ligand>
    <ligandPart>
        <name>Fe</name>
        <dbReference type="ChEBI" id="CHEBI:18248"/>
    </ligandPart>
</feature>
<dbReference type="GO" id="GO:0046872">
    <property type="term" value="F:metal ion binding"/>
    <property type="evidence" value="ECO:0007669"/>
    <property type="project" value="UniProtKB-UniRule"/>
</dbReference>
<keyword evidence="5 15" id="KW-0679">Respiratory chain</keyword>
<dbReference type="SUPFAM" id="SSF81648">
    <property type="entry name" value="a domain/subunit of cytochrome bc1 complex (Ubiquinol-cytochrome c reductase)"/>
    <property type="match status" value="1"/>
</dbReference>